<evidence type="ECO:0000313" key="2">
    <source>
        <dbReference type="Proteomes" id="UP001470230"/>
    </source>
</evidence>
<evidence type="ECO:0000313" key="1">
    <source>
        <dbReference type="EMBL" id="KAK8898931.1"/>
    </source>
</evidence>
<organism evidence="1 2">
    <name type="scientific">Tritrichomonas musculus</name>
    <dbReference type="NCBI Taxonomy" id="1915356"/>
    <lineage>
        <taxon>Eukaryota</taxon>
        <taxon>Metamonada</taxon>
        <taxon>Parabasalia</taxon>
        <taxon>Tritrichomonadida</taxon>
        <taxon>Tritrichomonadidae</taxon>
        <taxon>Tritrichomonas</taxon>
    </lineage>
</organism>
<reference evidence="1 2" key="1">
    <citation type="submission" date="2024-04" db="EMBL/GenBank/DDBJ databases">
        <title>Tritrichomonas musculus Genome.</title>
        <authorList>
            <person name="Alves-Ferreira E."/>
            <person name="Grigg M."/>
            <person name="Lorenzi H."/>
            <person name="Galac M."/>
        </authorList>
    </citation>
    <scope>NUCLEOTIDE SEQUENCE [LARGE SCALE GENOMIC DNA]</scope>
    <source>
        <strain evidence="1 2">EAF2021</strain>
    </source>
</reference>
<keyword evidence="2" id="KW-1185">Reference proteome</keyword>
<dbReference type="Proteomes" id="UP001470230">
    <property type="component" value="Unassembled WGS sequence"/>
</dbReference>
<dbReference type="EMBL" id="JAPFFF010000001">
    <property type="protein sequence ID" value="KAK8898931.1"/>
    <property type="molecule type" value="Genomic_DNA"/>
</dbReference>
<comment type="caution">
    <text evidence="1">The sequence shown here is derived from an EMBL/GenBank/DDBJ whole genome shotgun (WGS) entry which is preliminary data.</text>
</comment>
<sequence>MGIDYNIYIFNSQIYEIKSIVNGSDENDGFDEVVICRKDHKKFEKDIDPNSDYQEDLDAYLDSEPDGINEYQRTFYSICRIDWNYKNFVRAWNEDNYEHFYEKYRNLDIYKYNVTENNSVFMLVKLC</sequence>
<accession>A0ABR2L6F5</accession>
<protein>
    <submittedName>
        <fullName evidence="1">Uncharacterized protein</fullName>
    </submittedName>
</protein>
<proteinExistence type="predicted"/>
<name>A0ABR2L6F5_9EUKA</name>
<gene>
    <name evidence="1" type="ORF">M9Y10_001223</name>
</gene>